<geneLocation type="plasmid" evidence="2 3">
    <name>pNBRC108728a</name>
</geneLocation>
<evidence type="ECO:0000313" key="2">
    <source>
        <dbReference type="EMBL" id="BDZ52310.1"/>
    </source>
</evidence>
<accession>A0ABN6Y8M0</accession>
<dbReference type="PANTHER" id="PTHR46411">
    <property type="entry name" value="FAMILY ATPASE, PUTATIVE-RELATED"/>
    <property type="match status" value="1"/>
</dbReference>
<proteinExistence type="predicted"/>
<evidence type="ECO:0000259" key="1">
    <source>
        <dbReference type="SMART" id="SM00382"/>
    </source>
</evidence>
<dbReference type="InterPro" id="IPR003593">
    <property type="entry name" value="AAA+_ATPase"/>
</dbReference>
<sequence length="387" mass="43198">MGPMRTTESFHKADITRKKVADVLAGRGIFHETPELKAAYEKSTEDYRKKLTEGFAEQFRFTGIAGRSYRSTQFTNRRVIHDIAPKEIPAFAERTDSELFGAVRGQASDGDTTGEVPIRSVLRVFDLHNHDFLWVNSQDLTAYEYDLTLRDKLVLPADHRELLDILTTDIATFTGDIIEGKSAGNVILCKGVPGVGKTLTSEVYSELIKRPLYSIHSGTLGITADTVRKNLEEVFDRAKRWNAVIALDECDVFVRARGNDIQQNAIVAEFLRTLEYTSALIIMTTNRSDDIDDAIISRCAAIIDYTLPDATDAARIWDVLGKNSGVDLGRPLIDGLVAGFPEIAPRDMKMLLRLALRVSEHKSEPLSTDLFRRCAMFRGLHFQGDAA</sequence>
<evidence type="ECO:0000313" key="3">
    <source>
        <dbReference type="Proteomes" id="UP001321486"/>
    </source>
</evidence>
<dbReference type="RefSeq" id="WP_286347213.1">
    <property type="nucleotide sequence ID" value="NZ_AP027733.1"/>
</dbReference>
<dbReference type="EMBL" id="AP027733">
    <property type="protein sequence ID" value="BDZ52310.1"/>
    <property type="molecule type" value="Genomic_DNA"/>
</dbReference>
<keyword evidence="3" id="KW-1185">Reference proteome</keyword>
<protein>
    <recommendedName>
        <fullName evidence="1">AAA+ ATPase domain-containing protein</fullName>
    </recommendedName>
</protein>
<keyword evidence="2" id="KW-0614">Plasmid</keyword>
<dbReference type="InterPro" id="IPR027417">
    <property type="entry name" value="P-loop_NTPase"/>
</dbReference>
<dbReference type="Proteomes" id="UP001321486">
    <property type="component" value="Plasmid pNBRC108728a"/>
</dbReference>
<organism evidence="2 3">
    <name type="scientific">Frondihabitans sucicola</name>
    <dbReference type="NCBI Taxonomy" id="1268041"/>
    <lineage>
        <taxon>Bacteria</taxon>
        <taxon>Bacillati</taxon>
        <taxon>Actinomycetota</taxon>
        <taxon>Actinomycetes</taxon>
        <taxon>Micrococcales</taxon>
        <taxon>Microbacteriaceae</taxon>
        <taxon>Frondihabitans</taxon>
    </lineage>
</organism>
<dbReference type="SMART" id="SM00382">
    <property type="entry name" value="AAA"/>
    <property type="match status" value="1"/>
</dbReference>
<name>A0ABN6Y8M0_9MICO</name>
<feature type="domain" description="AAA+ ATPase" evidence="1">
    <location>
        <begin position="183"/>
        <end position="309"/>
    </location>
</feature>
<reference evidence="3" key="1">
    <citation type="journal article" date="2019" name="Int. J. Syst. Evol. Microbiol.">
        <title>The Global Catalogue of Microorganisms (GCM) 10K type strain sequencing project: providing services to taxonomists for standard genome sequencing and annotation.</title>
        <authorList>
            <consortium name="The Broad Institute Genomics Platform"/>
            <consortium name="The Broad Institute Genome Sequencing Center for Infectious Disease"/>
            <person name="Wu L."/>
            <person name="Ma J."/>
        </authorList>
    </citation>
    <scope>NUCLEOTIDE SEQUENCE [LARGE SCALE GENOMIC DNA]</scope>
    <source>
        <strain evidence="3">NBRC 108728</strain>
    </source>
</reference>
<dbReference type="Gene3D" id="3.40.50.300">
    <property type="entry name" value="P-loop containing nucleotide triphosphate hydrolases"/>
    <property type="match status" value="1"/>
</dbReference>
<dbReference type="PANTHER" id="PTHR46411:SF2">
    <property type="entry name" value="AAA+ ATPASE DOMAIN-CONTAINING PROTEIN"/>
    <property type="match status" value="1"/>
</dbReference>
<gene>
    <name evidence="2" type="ORF">GCM10025867_45510</name>
</gene>
<dbReference type="Pfam" id="PF00004">
    <property type="entry name" value="AAA"/>
    <property type="match status" value="1"/>
</dbReference>
<dbReference type="InterPro" id="IPR003959">
    <property type="entry name" value="ATPase_AAA_core"/>
</dbReference>
<dbReference type="SUPFAM" id="SSF52540">
    <property type="entry name" value="P-loop containing nucleoside triphosphate hydrolases"/>
    <property type="match status" value="1"/>
</dbReference>